<name>A0A815TTP8_9BILA</name>
<evidence type="ECO:0000313" key="2">
    <source>
        <dbReference type="EMBL" id="CAF1510429.1"/>
    </source>
</evidence>
<protein>
    <recommendedName>
        <fullName evidence="1">Fungal lipase-type domain-containing protein</fullName>
    </recommendedName>
</protein>
<comment type="caution">
    <text evidence="2">The sequence shown here is derived from an EMBL/GenBank/DDBJ whole genome shotgun (WGS) entry which is preliminary data.</text>
</comment>
<organism evidence="2 3">
    <name type="scientific">Rotaria sordida</name>
    <dbReference type="NCBI Taxonomy" id="392033"/>
    <lineage>
        <taxon>Eukaryota</taxon>
        <taxon>Metazoa</taxon>
        <taxon>Spiralia</taxon>
        <taxon>Gnathifera</taxon>
        <taxon>Rotifera</taxon>
        <taxon>Eurotatoria</taxon>
        <taxon>Bdelloidea</taxon>
        <taxon>Philodinida</taxon>
        <taxon>Philodinidae</taxon>
        <taxon>Rotaria</taxon>
    </lineage>
</organism>
<dbReference type="SUPFAM" id="SSF53474">
    <property type="entry name" value="alpha/beta-Hydrolases"/>
    <property type="match status" value="1"/>
</dbReference>
<sequence>MTALENERINEKILFPDIALLDKSKSLHASSEGKVWVRLAINLCWWIHDMYEVVGNDSNAKLNYIKNKAQCSRLFPARFLLMVSDPECTPNEQHPFLICRQDDHKTILSVFRATVSSKSIQDVFTDLKFYSNREVYEGDRHSGFSERTHSGPLVAVVNWLRQGWKVIVTGHSLGGAVSQLFTAEVIRSLAEIGLTIDQVVLRCITFGVPQCADYRFWSHYTAWYDVFDTYIYENDAIFRLVMFGADLAKKTVNAFVGYIGNLVLGIIEYMNNDSLVNNLQHAADQIGDIINDALIPTYSVFGRHHFIVKDRQALLKIISIGDLDDDKKILLNCLVDEKNHWYKFFIDKGLIPVEPFKFVYRQFQNHGCYPFAINQLFNEEATRRLGSRNCPTLELLRSPLDNSYSKSVFNLSAFIYSQNEDFSNPDYIYLKGFLVHFIRSVELPFELVESEQYRKQKVVMTQEQSDGRAVSCFKSPQAKEFIKRHSTFFIEITTYFGSCSTRVAVLSNVTNSMLSNVYDLDPVSTVLRAYYELVLDASSAEQYNESALSRSFSNFFDSFKHIDYGEGDTILARYLAELQSVNYMDNVEKYLENLKIPQSDEDLYKYLKKELKLLEKTSGDTKHTSDEMQWIYATELPPLHLEFTQLQKYLRELHNRREIDIIQNTLKSVMASFFFLKIKLNRLAAIFRNHSYMQRILLTLRRVYIERVFEKDRYFSRWLLDRKLLNEITKTLAEIAVALLLSTGERINKSENEWQILIRLVGCCWLDDMTKVKTEQVRDVLWSRTFTKEPLIDVPNEHRWNWIGLIQLCSQVVLMREILISKPPKVVLSGRSQTGKSTLFKYLTGRNL</sequence>
<dbReference type="Proteomes" id="UP000663864">
    <property type="component" value="Unassembled WGS sequence"/>
</dbReference>
<dbReference type="InterPro" id="IPR027417">
    <property type="entry name" value="P-loop_NTPase"/>
</dbReference>
<dbReference type="InterPro" id="IPR029058">
    <property type="entry name" value="AB_hydrolase_fold"/>
</dbReference>
<dbReference type="SUPFAM" id="SSF52540">
    <property type="entry name" value="P-loop containing nucleoside triphosphate hydrolases"/>
    <property type="match status" value="1"/>
</dbReference>
<dbReference type="Gene3D" id="3.40.50.1820">
    <property type="entry name" value="alpha/beta hydrolase"/>
    <property type="match status" value="1"/>
</dbReference>
<dbReference type="GO" id="GO:0006629">
    <property type="term" value="P:lipid metabolic process"/>
    <property type="evidence" value="ECO:0007669"/>
    <property type="project" value="InterPro"/>
</dbReference>
<dbReference type="EMBL" id="CAJNOT010007719">
    <property type="protein sequence ID" value="CAF1510429.1"/>
    <property type="molecule type" value="Genomic_DNA"/>
</dbReference>
<feature type="non-terminal residue" evidence="2">
    <location>
        <position position="1"/>
    </location>
</feature>
<accession>A0A815TTP8</accession>
<dbReference type="InterPro" id="IPR051218">
    <property type="entry name" value="Sec_MonoDiacylglyc_Lipase"/>
</dbReference>
<evidence type="ECO:0000313" key="3">
    <source>
        <dbReference type="Proteomes" id="UP000663864"/>
    </source>
</evidence>
<dbReference type="InterPro" id="IPR002921">
    <property type="entry name" value="Fungal_lipase-type"/>
</dbReference>
<dbReference type="Pfam" id="PF01764">
    <property type="entry name" value="Lipase_3"/>
    <property type="match status" value="1"/>
</dbReference>
<feature type="domain" description="Fungal lipase-type" evidence="1">
    <location>
        <begin position="111"/>
        <end position="238"/>
    </location>
</feature>
<dbReference type="CDD" id="cd00519">
    <property type="entry name" value="Lipase_3"/>
    <property type="match status" value="1"/>
</dbReference>
<dbReference type="PANTHER" id="PTHR45856:SF24">
    <property type="entry name" value="FUNGAL LIPASE-LIKE DOMAIN-CONTAINING PROTEIN"/>
    <property type="match status" value="1"/>
</dbReference>
<evidence type="ECO:0000259" key="1">
    <source>
        <dbReference type="Pfam" id="PF01764"/>
    </source>
</evidence>
<proteinExistence type="predicted"/>
<dbReference type="AlphaFoldDB" id="A0A815TTP8"/>
<gene>
    <name evidence="2" type="ORF">ZHD862_LOCUS37888</name>
</gene>
<reference evidence="2" key="1">
    <citation type="submission" date="2021-02" db="EMBL/GenBank/DDBJ databases">
        <authorList>
            <person name="Nowell W R."/>
        </authorList>
    </citation>
    <scope>NUCLEOTIDE SEQUENCE</scope>
</reference>
<dbReference type="PANTHER" id="PTHR45856">
    <property type="entry name" value="ALPHA/BETA-HYDROLASES SUPERFAMILY PROTEIN"/>
    <property type="match status" value="1"/>
</dbReference>